<evidence type="ECO:0000256" key="1">
    <source>
        <dbReference type="SAM" id="MobiDB-lite"/>
    </source>
</evidence>
<keyword evidence="3" id="KW-1185">Reference proteome</keyword>
<reference evidence="2 3" key="1">
    <citation type="submission" date="2020-04" db="EMBL/GenBank/DDBJ databases">
        <authorList>
            <person name="Wallbank WR R."/>
            <person name="Pardo Diaz C."/>
            <person name="Kozak K."/>
            <person name="Martin S."/>
            <person name="Jiggins C."/>
            <person name="Moest M."/>
            <person name="Warren A I."/>
            <person name="Byers J.R.P. K."/>
            <person name="Montejo-Kovacevich G."/>
            <person name="Yen C E."/>
        </authorList>
    </citation>
    <scope>NUCLEOTIDE SEQUENCE [LARGE SCALE GENOMIC DNA]</scope>
</reference>
<protein>
    <submittedName>
        <fullName evidence="2">Uncharacterized protein</fullName>
    </submittedName>
</protein>
<dbReference type="OrthoDB" id="7883576at2759"/>
<evidence type="ECO:0000313" key="3">
    <source>
        <dbReference type="Proteomes" id="UP000494106"/>
    </source>
</evidence>
<accession>A0A8S0Z3G2</accession>
<dbReference type="Proteomes" id="UP000494106">
    <property type="component" value="Unassembled WGS sequence"/>
</dbReference>
<feature type="region of interest" description="Disordered" evidence="1">
    <location>
        <begin position="89"/>
        <end position="108"/>
    </location>
</feature>
<comment type="caution">
    <text evidence="2">The sequence shown here is derived from an EMBL/GenBank/DDBJ whole genome shotgun (WGS) entry which is preliminary data.</text>
</comment>
<feature type="region of interest" description="Disordered" evidence="1">
    <location>
        <begin position="20"/>
        <end position="39"/>
    </location>
</feature>
<feature type="compositionally biased region" description="Polar residues" evidence="1">
    <location>
        <begin position="20"/>
        <end position="34"/>
    </location>
</feature>
<dbReference type="AlphaFoldDB" id="A0A8S0Z3G2"/>
<name>A0A8S0Z3G2_ARCPL</name>
<organism evidence="2 3">
    <name type="scientific">Arctia plantaginis</name>
    <name type="common">Wood tiger moth</name>
    <name type="synonym">Phalaena plantaginis</name>
    <dbReference type="NCBI Taxonomy" id="874455"/>
    <lineage>
        <taxon>Eukaryota</taxon>
        <taxon>Metazoa</taxon>
        <taxon>Ecdysozoa</taxon>
        <taxon>Arthropoda</taxon>
        <taxon>Hexapoda</taxon>
        <taxon>Insecta</taxon>
        <taxon>Pterygota</taxon>
        <taxon>Neoptera</taxon>
        <taxon>Endopterygota</taxon>
        <taxon>Lepidoptera</taxon>
        <taxon>Glossata</taxon>
        <taxon>Ditrysia</taxon>
        <taxon>Noctuoidea</taxon>
        <taxon>Erebidae</taxon>
        <taxon>Arctiinae</taxon>
        <taxon>Arctia</taxon>
    </lineage>
</organism>
<proteinExistence type="predicted"/>
<dbReference type="EMBL" id="CADEBC010000208">
    <property type="protein sequence ID" value="CAB3226427.1"/>
    <property type="molecule type" value="Genomic_DNA"/>
</dbReference>
<evidence type="ECO:0000313" key="2">
    <source>
        <dbReference type="EMBL" id="CAB3226427.1"/>
    </source>
</evidence>
<sequence length="296" mass="32685">MADSSSFSSLFALVDNHLSRTNVQDGSQPSTSGLGSFRLPSLNVQRGLSDTGLPSTSGLSSSSMRFPLPSLSLSDRPRNNVFSSQLGSFFNTNESESQEGEKKETPNICMSDCPINDVLAIQLSNMFKAREAKEQEERRKQQQKVEEMLSPESEASSCLIDLMPAVQLPGQAQQLHTDTLSSGSSMESIVMPDTADIVEDEVQVDLKLVTRPVSPLKPITTDMSYILKHKIGKCSEFGKVLCARYRPVAAPYFREYVPLTNVKVFDFSTPSPDDIVMERLRKPALYNANRAISVYD</sequence>
<gene>
    <name evidence="2" type="ORF">APLA_LOCUS2862</name>
</gene>